<comment type="subcellular location">
    <subcellularLocation>
        <location evidence="1">Cell membrane</location>
        <topology evidence="1">Multi-pass membrane protein</topology>
    </subcellularLocation>
</comment>
<feature type="transmembrane region" description="Helical" evidence="7">
    <location>
        <begin position="381"/>
        <end position="400"/>
    </location>
</feature>
<feature type="region of interest" description="Disordered" evidence="6">
    <location>
        <begin position="1"/>
        <end position="22"/>
    </location>
</feature>
<feature type="transmembrane region" description="Helical" evidence="7">
    <location>
        <begin position="237"/>
        <end position="256"/>
    </location>
</feature>
<feature type="transmembrane region" description="Helical" evidence="7">
    <location>
        <begin position="159"/>
        <end position="185"/>
    </location>
</feature>
<feature type="transmembrane region" description="Helical" evidence="7">
    <location>
        <begin position="66"/>
        <end position="92"/>
    </location>
</feature>
<feature type="transmembrane region" description="Helical" evidence="7">
    <location>
        <begin position="104"/>
        <end position="126"/>
    </location>
</feature>
<keyword evidence="5 7" id="KW-0472">Membrane</keyword>
<keyword evidence="3 7" id="KW-0812">Transmembrane</keyword>
<dbReference type="RefSeq" id="WP_203685900.1">
    <property type="nucleotide sequence ID" value="NZ_BONT01000015.1"/>
</dbReference>
<proteinExistence type="predicted"/>
<feature type="transmembrane region" description="Helical" evidence="7">
    <location>
        <begin position="309"/>
        <end position="328"/>
    </location>
</feature>
<feature type="transmembrane region" description="Helical" evidence="7">
    <location>
        <begin position="286"/>
        <end position="303"/>
    </location>
</feature>
<evidence type="ECO:0000256" key="6">
    <source>
        <dbReference type="SAM" id="MobiDB-lite"/>
    </source>
</evidence>
<feature type="transmembrane region" description="Helical" evidence="7">
    <location>
        <begin position="340"/>
        <end position="361"/>
    </location>
</feature>
<reference evidence="8 9" key="1">
    <citation type="submission" date="2020-08" db="EMBL/GenBank/DDBJ databases">
        <title>Genomic Encyclopedia of Type Strains, Phase IV (KMG-IV): sequencing the most valuable type-strain genomes for metagenomic binning, comparative biology and taxonomic classification.</title>
        <authorList>
            <person name="Goeker M."/>
        </authorList>
    </citation>
    <scope>NUCLEOTIDE SEQUENCE [LARGE SCALE GENOMIC DNA]</scope>
    <source>
        <strain evidence="8 9">YIM 65646</strain>
    </source>
</reference>
<dbReference type="PANTHER" id="PTHR37821">
    <property type="entry name" value="AMINO ACID TRANSPORTER YUIF-RELATED"/>
    <property type="match status" value="1"/>
</dbReference>
<feature type="transmembrane region" description="Helical" evidence="7">
    <location>
        <begin position="412"/>
        <end position="433"/>
    </location>
</feature>
<dbReference type="InterPro" id="IPR018385">
    <property type="entry name" value="C4_dicarb_anaerob_car-like"/>
</dbReference>
<comment type="caution">
    <text evidence="8">The sequence shown here is derived from an EMBL/GenBank/DDBJ whole genome shotgun (WGS) entry which is preliminary data.</text>
</comment>
<dbReference type="GO" id="GO:0005886">
    <property type="term" value="C:plasma membrane"/>
    <property type="evidence" value="ECO:0007669"/>
    <property type="project" value="UniProtKB-SubCell"/>
</dbReference>
<evidence type="ECO:0000313" key="8">
    <source>
        <dbReference type="EMBL" id="MBB6033470.1"/>
    </source>
</evidence>
<evidence type="ECO:0000256" key="3">
    <source>
        <dbReference type="ARBA" id="ARBA00022692"/>
    </source>
</evidence>
<feature type="compositionally biased region" description="Basic and acidic residues" evidence="6">
    <location>
        <begin position="7"/>
        <end position="22"/>
    </location>
</feature>
<gene>
    <name evidence="8" type="ORF">HNR73_001320</name>
</gene>
<sequence>MSTTPKSTREPRPSGTKDEEQNAYHVEVSPGRRRLVNLLALAGILTSLVAGFFVEAPTVWGLIIPIVMYFVLTLLGMDLLVATIAVLLSAVLLAQSTPAEIGDLLGTATADLVTIIGFIIVLGAGVGEVLRRTGVADTIVRSTIRVVGENSPWRMQLGIMLACLILVASLGTLAGALAIAAPILIPVAARIGFTRSATALMMFIGGAAGLAVAPFAGSNVAILEAADIDYLTYLKTVAGPLAVLSVVLGMALIPWIQRRSKRENDFYTAEETADDGAASPRTAKQATAVFLVLLVALVVYATWTKAGTNFPLLALPLLAIATGFAGRLKVADIVSTFFKGASKLLSMLVLFWLLAAVFLAVDALKPYDVILATYGDKLGHMSALPFAIVIALLGWVGVPGATAAQVVLLDKVFGGVAATLGIAAPAWAIVLLWSSKGDTYGPMPNANMVGAMGLARSTNLRNLLLPSWVIIGGACVMYAVLLVILT</sequence>
<organism evidence="8 9">
    <name type="scientific">Phytomonospora endophytica</name>
    <dbReference type="NCBI Taxonomy" id="714109"/>
    <lineage>
        <taxon>Bacteria</taxon>
        <taxon>Bacillati</taxon>
        <taxon>Actinomycetota</taxon>
        <taxon>Actinomycetes</taxon>
        <taxon>Micromonosporales</taxon>
        <taxon>Micromonosporaceae</taxon>
        <taxon>Phytomonospora</taxon>
    </lineage>
</organism>
<evidence type="ECO:0000313" key="9">
    <source>
        <dbReference type="Proteomes" id="UP000548476"/>
    </source>
</evidence>
<dbReference type="InterPro" id="IPR052576">
    <property type="entry name" value="AA_Transporter-Related"/>
</dbReference>
<feature type="transmembrane region" description="Helical" evidence="7">
    <location>
        <begin position="463"/>
        <end position="485"/>
    </location>
</feature>
<dbReference type="Proteomes" id="UP000548476">
    <property type="component" value="Unassembled WGS sequence"/>
</dbReference>
<keyword evidence="2" id="KW-1003">Cell membrane</keyword>
<protein>
    <submittedName>
        <fullName evidence="8">H+/gluconate symporter-like permease</fullName>
    </submittedName>
</protein>
<dbReference type="EMBL" id="JACHGT010000003">
    <property type="protein sequence ID" value="MBB6033470.1"/>
    <property type="molecule type" value="Genomic_DNA"/>
</dbReference>
<evidence type="ECO:0000256" key="2">
    <source>
        <dbReference type="ARBA" id="ARBA00022475"/>
    </source>
</evidence>
<dbReference type="Pfam" id="PF03606">
    <property type="entry name" value="DcuC"/>
    <property type="match status" value="1"/>
</dbReference>
<accession>A0A841FNF3</accession>
<feature type="transmembrane region" description="Helical" evidence="7">
    <location>
        <begin position="197"/>
        <end position="217"/>
    </location>
</feature>
<evidence type="ECO:0000256" key="1">
    <source>
        <dbReference type="ARBA" id="ARBA00004651"/>
    </source>
</evidence>
<keyword evidence="4 7" id="KW-1133">Transmembrane helix</keyword>
<evidence type="ECO:0000256" key="7">
    <source>
        <dbReference type="SAM" id="Phobius"/>
    </source>
</evidence>
<name>A0A841FNF3_9ACTN</name>
<evidence type="ECO:0000256" key="4">
    <source>
        <dbReference type="ARBA" id="ARBA00022989"/>
    </source>
</evidence>
<feature type="transmembrane region" description="Helical" evidence="7">
    <location>
        <begin position="35"/>
        <end position="54"/>
    </location>
</feature>
<dbReference type="PANTHER" id="PTHR37821:SF1">
    <property type="entry name" value="AMINO ACID TRANSPORTER YUIF-RELATED"/>
    <property type="match status" value="1"/>
</dbReference>
<evidence type="ECO:0000256" key="5">
    <source>
        <dbReference type="ARBA" id="ARBA00023136"/>
    </source>
</evidence>
<keyword evidence="9" id="KW-1185">Reference proteome</keyword>
<dbReference type="AlphaFoldDB" id="A0A841FNF3"/>